<dbReference type="GO" id="GO:0072330">
    <property type="term" value="P:monocarboxylic acid biosynthetic process"/>
    <property type="evidence" value="ECO:0007669"/>
    <property type="project" value="UniProtKB-ARBA"/>
</dbReference>
<dbReference type="PhylomeDB" id="S8BCS6"/>
<gene>
    <name evidence="2" type="ORF">PDE_07707</name>
</gene>
<proteinExistence type="predicted"/>
<dbReference type="InterPro" id="IPR000073">
    <property type="entry name" value="AB_hydrolase_1"/>
</dbReference>
<reference evidence="2 3" key="1">
    <citation type="journal article" date="2013" name="PLoS ONE">
        <title>Genomic and secretomic analyses reveal unique features of the lignocellulolytic enzyme system of Penicillium decumbens.</title>
        <authorList>
            <person name="Liu G."/>
            <person name="Zhang L."/>
            <person name="Wei X."/>
            <person name="Zou G."/>
            <person name="Qin Y."/>
            <person name="Ma L."/>
            <person name="Li J."/>
            <person name="Zheng H."/>
            <person name="Wang S."/>
            <person name="Wang C."/>
            <person name="Xun L."/>
            <person name="Zhao G.-P."/>
            <person name="Zhou Z."/>
            <person name="Qu Y."/>
        </authorList>
    </citation>
    <scope>NUCLEOTIDE SEQUENCE [LARGE SCALE GENOMIC DNA]</scope>
    <source>
        <strain evidence="3">114-2 / CGMCC 5302</strain>
    </source>
</reference>
<evidence type="ECO:0000313" key="2">
    <source>
        <dbReference type="EMBL" id="EPS32747.1"/>
    </source>
</evidence>
<organism evidence="2 3">
    <name type="scientific">Penicillium oxalicum (strain 114-2 / CGMCC 5302)</name>
    <name type="common">Penicillium decumbens</name>
    <dbReference type="NCBI Taxonomy" id="933388"/>
    <lineage>
        <taxon>Eukaryota</taxon>
        <taxon>Fungi</taxon>
        <taxon>Dikarya</taxon>
        <taxon>Ascomycota</taxon>
        <taxon>Pezizomycotina</taxon>
        <taxon>Eurotiomycetes</taxon>
        <taxon>Eurotiomycetidae</taxon>
        <taxon>Eurotiales</taxon>
        <taxon>Aspergillaceae</taxon>
        <taxon>Penicillium</taxon>
    </lineage>
</organism>
<dbReference type="HOGENOM" id="CLU_041682_1_0_1"/>
<dbReference type="Proteomes" id="UP000019376">
    <property type="component" value="Unassembled WGS sequence"/>
</dbReference>
<dbReference type="AlphaFoldDB" id="S8BCS6"/>
<dbReference type="OrthoDB" id="294702at2759"/>
<dbReference type="SUPFAM" id="SSF53474">
    <property type="entry name" value="alpha/beta-Hydrolases"/>
    <property type="match status" value="1"/>
</dbReference>
<accession>S8BCS6</accession>
<feature type="domain" description="AB hydrolase-1" evidence="1">
    <location>
        <begin position="41"/>
        <end position="178"/>
    </location>
</feature>
<sequence length="344" mass="38247">MADPYQLISESRFHRRISLNTSQGQLYVSFADTGCNNGPTILFLPGMFASRYAGILLHVIARRAGVRLLVIDRPGMGASTDVPLAHRVDTWIEVLPKVLSHLKIPRVSLVSHSAGTIYLLNTWARCRDCINPVAAVIAPWVDLKHSRVLSMRVASYIPSKAFALWNEIPRFFVTQASPVFSASGALIRHLTPSGGDDSPEQANDTDFLVANWRKIERDYGTPVAEQKEITQLASRYMHIENTVGANSEAMQCLRKDGGSSWGVCSDYAECARSLATERFSLRAYFAESDALVGQKGQRYFEDCWGGPDVEAIDFASKTIPRSDHDTVFQSVEVWEDIFSSFAQH</sequence>
<protein>
    <recommendedName>
        <fullName evidence="1">AB hydrolase-1 domain-containing protein</fullName>
    </recommendedName>
</protein>
<name>S8BCS6_PENO1</name>
<dbReference type="EMBL" id="KB644414">
    <property type="protein sequence ID" value="EPS32747.1"/>
    <property type="molecule type" value="Genomic_DNA"/>
</dbReference>
<dbReference type="eggNOG" id="ENOG502SI41">
    <property type="taxonomic scope" value="Eukaryota"/>
</dbReference>
<dbReference type="InterPro" id="IPR029058">
    <property type="entry name" value="AB_hydrolase_fold"/>
</dbReference>
<dbReference type="STRING" id="933388.S8BCS6"/>
<keyword evidence="3" id="KW-1185">Reference proteome</keyword>
<dbReference type="Gene3D" id="3.40.50.1820">
    <property type="entry name" value="alpha/beta hydrolase"/>
    <property type="match status" value="1"/>
</dbReference>
<evidence type="ECO:0000259" key="1">
    <source>
        <dbReference type="Pfam" id="PF12697"/>
    </source>
</evidence>
<dbReference type="Pfam" id="PF12697">
    <property type="entry name" value="Abhydrolase_6"/>
    <property type="match status" value="1"/>
</dbReference>
<dbReference type="GO" id="GO:0017000">
    <property type="term" value="P:antibiotic biosynthetic process"/>
    <property type="evidence" value="ECO:0007669"/>
    <property type="project" value="UniProtKB-ARBA"/>
</dbReference>
<evidence type="ECO:0000313" key="3">
    <source>
        <dbReference type="Proteomes" id="UP000019376"/>
    </source>
</evidence>